<sequence>MRHAAAGQRQQDAHLGPVRRNHVMRGRQGHGRESGLGGLLHGHTLTPLDRPPQRCEEYPGRHEAWPGVWMRLPRVVSLIVIVAVARLSPAVAADHLQTPPHGPAEARVSVCFVPEQECDTGVAEAIAAAAHTIRVQAYGFTSRVILRALVAAWGRGVDVQVILDKSDERDHGSRAAAARFTADAGIPTWIDDKVAIAHNKVIIIDGHLVIGGSYNYTAAAERRNAENVTFIDAPVVADFYLVNWETRKAVSRPSRFEAGPGADEAHVVASAGGR</sequence>
<evidence type="ECO:0000256" key="8">
    <source>
        <dbReference type="ARBA" id="ARBA00022801"/>
    </source>
</evidence>
<comment type="function">
    <text evidence="2">Could be a virulence factor.</text>
</comment>
<dbReference type="GO" id="GO:0016891">
    <property type="term" value="F:RNA endonuclease activity producing 5'-phosphomonoesters, hydrolytic mechanism"/>
    <property type="evidence" value="ECO:0007669"/>
    <property type="project" value="TreeGrafter"/>
</dbReference>
<keyword evidence="7" id="KW-0964">Secreted</keyword>
<feature type="region of interest" description="Disordered" evidence="12">
    <location>
        <begin position="27"/>
        <end position="52"/>
    </location>
</feature>
<evidence type="ECO:0000256" key="9">
    <source>
        <dbReference type="ARBA" id="ARBA00022963"/>
    </source>
</evidence>
<dbReference type="PROSITE" id="PS50035">
    <property type="entry name" value="PLD"/>
    <property type="match status" value="1"/>
</dbReference>
<dbReference type="PANTHER" id="PTHR43856:SF1">
    <property type="entry name" value="MITOCHONDRIAL CARDIOLIPIN HYDROLASE"/>
    <property type="match status" value="1"/>
</dbReference>
<accession>A0A2S6NLG2</accession>
<dbReference type="SUPFAM" id="SSF56024">
    <property type="entry name" value="Phospholipase D/nuclease"/>
    <property type="match status" value="1"/>
</dbReference>
<evidence type="ECO:0000256" key="7">
    <source>
        <dbReference type="ARBA" id="ARBA00022525"/>
    </source>
</evidence>
<evidence type="ECO:0000256" key="3">
    <source>
        <dbReference type="ARBA" id="ARBA00004613"/>
    </source>
</evidence>
<evidence type="ECO:0000256" key="4">
    <source>
        <dbReference type="ARBA" id="ARBA00008664"/>
    </source>
</evidence>
<evidence type="ECO:0000256" key="1">
    <source>
        <dbReference type="ARBA" id="ARBA00000798"/>
    </source>
</evidence>
<dbReference type="AlphaFoldDB" id="A0A2S6NLG2"/>
<feature type="domain" description="PLD phosphodiesterase" evidence="13">
    <location>
        <begin position="193"/>
        <end position="220"/>
    </location>
</feature>
<dbReference type="GO" id="GO:0005576">
    <property type="term" value="C:extracellular region"/>
    <property type="evidence" value="ECO:0007669"/>
    <property type="project" value="UniProtKB-SubCell"/>
</dbReference>
<proteinExistence type="inferred from homology"/>
<evidence type="ECO:0000256" key="5">
    <source>
        <dbReference type="ARBA" id="ARBA00012027"/>
    </source>
</evidence>
<gene>
    <name evidence="14" type="ORF">CCS01_05625</name>
</gene>
<evidence type="ECO:0000256" key="6">
    <source>
        <dbReference type="ARBA" id="ARBA00018392"/>
    </source>
</evidence>
<reference evidence="14 15" key="1">
    <citation type="journal article" date="2018" name="Arch. Microbiol.">
        <title>New insights into the metabolic potential of the phototrophic purple bacterium Rhodopila globiformis DSM 161(T) from its draft genome sequence and evidence for a vanadium-dependent nitrogenase.</title>
        <authorList>
            <person name="Imhoff J.F."/>
            <person name="Rahn T."/>
            <person name="Kunzel S."/>
            <person name="Neulinger S.C."/>
        </authorList>
    </citation>
    <scope>NUCLEOTIDE SEQUENCE [LARGE SCALE GENOMIC DNA]</scope>
    <source>
        <strain evidence="14 15">DSM 161</strain>
    </source>
</reference>
<feature type="region of interest" description="Disordered" evidence="12">
    <location>
        <begin position="1"/>
        <end position="20"/>
    </location>
</feature>
<dbReference type="PANTHER" id="PTHR43856">
    <property type="entry name" value="CARDIOLIPIN HYDROLASE"/>
    <property type="match status" value="1"/>
</dbReference>
<keyword evidence="15" id="KW-1185">Reference proteome</keyword>
<dbReference type="EC" id="3.1.4.4" evidence="5"/>
<keyword evidence="8" id="KW-0378">Hydrolase</keyword>
<organism evidence="14 15">
    <name type="scientific">Rhodopila globiformis</name>
    <name type="common">Rhodopseudomonas globiformis</name>
    <dbReference type="NCBI Taxonomy" id="1071"/>
    <lineage>
        <taxon>Bacteria</taxon>
        <taxon>Pseudomonadati</taxon>
        <taxon>Pseudomonadota</taxon>
        <taxon>Alphaproteobacteria</taxon>
        <taxon>Acetobacterales</taxon>
        <taxon>Acetobacteraceae</taxon>
        <taxon>Rhodopila</taxon>
    </lineage>
</organism>
<comment type="caution">
    <text evidence="14">The sequence shown here is derived from an EMBL/GenBank/DDBJ whole genome shotgun (WGS) entry which is preliminary data.</text>
</comment>
<dbReference type="GO" id="GO:0016042">
    <property type="term" value="P:lipid catabolic process"/>
    <property type="evidence" value="ECO:0007669"/>
    <property type="project" value="UniProtKB-KW"/>
</dbReference>
<protein>
    <recommendedName>
        <fullName evidence="6">Phospholipase D</fullName>
        <ecNumber evidence="5">3.1.4.4</ecNumber>
    </recommendedName>
    <alternativeName>
        <fullName evidence="11">Choline phosphatase</fullName>
    </alternativeName>
</protein>
<name>A0A2S6NLG2_RHOGL</name>
<dbReference type="InterPro" id="IPR025202">
    <property type="entry name" value="PLD-like_dom"/>
</dbReference>
<keyword evidence="9" id="KW-0442">Lipid degradation</keyword>
<dbReference type="InterPro" id="IPR001736">
    <property type="entry name" value="PLipase_D/transphosphatidylase"/>
</dbReference>
<dbReference type="Proteomes" id="UP000239724">
    <property type="component" value="Unassembled WGS sequence"/>
</dbReference>
<comment type="similarity">
    <text evidence="4">Belongs to the phospholipase D family.</text>
</comment>
<evidence type="ECO:0000259" key="13">
    <source>
        <dbReference type="PROSITE" id="PS50035"/>
    </source>
</evidence>
<evidence type="ECO:0000313" key="14">
    <source>
        <dbReference type="EMBL" id="PPQ36173.1"/>
    </source>
</evidence>
<evidence type="ECO:0000256" key="2">
    <source>
        <dbReference type="ARBA" id="ARBA00003145"/>
    </source>
</evidence>
<dbReference type="Gene3D" id="3.30.870.10">
    <property type="entry name" value="Endonuclease Chain A"/>
    <property type="match status" value="1"/>
</dbReference>
<dbReference type="GO" id="GO:0006793">
    <property type="term" value="P:phosphorus metabolic process"/>
    <property type="evidence" value="ECO:0007669"/>
    <property type="project" value="UniProtKB-ARBA"/>
</dbReference>
<evidence type="ECO:0000256" key="12">
    <source>
        <dbReference type="SAM" id="MobiDB-lite"/>
    </source>
</evidence>
<dbReference type="Pfam" id="PF13091">
    <property type="entry name" value="PLDc_2"/>
    <property type="match status" value="1"/>
</dbReference>
<evidence type="ECO:0000313" key="15">
    <source>
        <dbReference type="Proteomes" id="UP000239724"/>
    </source>
</evidence>
<evidence type="ECO:0000256" key="11">
    <source>
        <dbReference type="ARBA" id="ARBA00029594"/>
    </source>
</evidence>
<evidence type="ECO:0000256" key="10">
    <source>
        <dbReference type="ARBA" id="ARBA00023098"/>
    </source>
</evidence>
<dbReference type="GO" id="GO:0004630">
    <property type="term" value="F:phospholipase D activity"/>
    <property type="evidence" value="ECO:0007669"/>
    <property type="project" value="UniProtKB-EC"/>
</dbReference>
<comment type="catalytic activity">
    <reaction evidence="1">
        <text>a 1,2-diacyl-sn-glycero-3-phosphocholine + H2O = a 1,2-diacyl-sn-glycero-3-phosphate + choline + H(+)</text>
        <dbReference type="Rhea" id="RHEA:14445"/>
        <dbReference type="ChEBI" id="CHEBI:15354"/>
        <dbReference type="ChEBI" id="CHEBI:15377"/>
        <dbReference type="ChEBI" id="CHEBI:15378"/>
        <dbReference type="ChEBI" id="CHEBI:57643"/>
        <dbReference type="ChEBI" id="CHEBI:58608"/>
        <dbReference type="EC" id="3.1.4.4"/>
    </reaction>
</comment>
<dbReference type="InterPro" id="IPR051406">
    <property type="entry name" value="PLD_domain"/>
</dbReference>
<comment type="subcellular location">
    <subcellularLocation>
        <location evidence="3">Secreted</location>
    </subcellularLocation>
</comment>
<keyword evidence="10" id="KW-0443">Lipid metabolism</keyword>
<dbReference type="EMBL" id="NHRY01000061">
    <property type="protein sequence ID" value="PPQ36173.1"/>
    <property type="molecule type" value="Genomic_DNA"/>
</dbReference>